<feature type="transmembrane region" description="Helical" evidence="2">
    <location>
        <begin position="34"/>
        <end position="54"/>
    </location>
</feature>
<evidence type="ECO:0000256" key="1">
    <source>
        <dbReference type="SAM" id="MobiDB-lite"/>
    </source>
</evidence>
<keyword evidence="2" id="KW-0812">Transmembrane</keyword>
<keyword evidence="2" id="KW-0472">Membrane</keyword>
<evidence type="ECO:0000313" key="4">
    <source>
        <dbReference type="Proteomes" id="UP000464787"/>
    </source>
</evidence>
<protein>
    <submittedName>
        <fullName evidence="3">Uncharacterized protein</fullName>
    </submittedName>
</protein>
<evidence type="ECO:0000313" key="3">
    <source>
        <dbReference type="EMBL" id="QHI97603.1"/>
    </source>
</evidence>
<accession>A0A857J2Y1</accession>
<feature type="region of interest" description="Disordered" evidence="1">
    <location>
        <begin position="1"/>
        <end position="23"/>
    </location>
</feature>
<proteinExistence type="predicted"/>
<reference evidence="3 4" key="1">
    <citation type="submission" date="2020-01" db="EMBL/GenBank/DDBJ databases">
        <title>Genome sequencing of strain KACC 21265.</title>
        <authorList>
            <person name="Heo J."/>
            <person name="Kim S.-J."/>
            <person name="Kim J.-S."/>
            <person name="Hong S.-B."/>
            <person name="Kwon S.-W."/>
        </authorList>
    </citation>
    <scope>NUCLEOTIDE SEQUENCE [LARGE SCALE GENOMIC DNA]</scope>
    <source>
        <strain evidence="3 4">KACC 21265</strain>
    </source>
</reference>
<dbReference type="KEGG" id="xyk:GT347_06135"/>
<dbReference type="EMBL" id="CP047650">
    <property type="protein sequence ID" value="QHI97603.1"/>
    <property type="molecule type" value="Genomic_DNA"/>
</dbReference>
<keyword evidence="2" id="KW-1133">Transmembrane helix</keyword>
<dbReference type="RefSeq" id="WP_160551121.1">
    <property type="nucleotide sequence ID" value="NZ_CP047650.1"/>
</dbReference>
<sequence>MESAQCPATFPMPARSNRVNAGKEPAMRRPIHKAFIVFSVTVLVALSAAAAVLLPDQAADATDLGIVQIDELFGAGTFEP</sequence>
<organism evidence="3 4">
    <name type="scientific">Xylophilus rhododendri</name>
    <dbReference type="NCBI Taxonomy" id="2697032"/>
    <lineage>
        <taxon>Bacteria</taxon>
        <taxon>Pseudomonadati</taxon>
        <taxon>Pseudomonadota</taxon>
        <taxon>Betaproteobacteria</taxon>
        <taxon>Burkholderiales</taxon>
        <taxon>Xylophilus</taxon>
    </lineage>
</organism>
<keyword evidence="4" id="KW-1185">Reference proteome</keyword>
<dbReference type="AlphaFoldDB" id="A0A857J2Y1"/>
<name>A0A857J2Y1_9BURK</name>
<dbReference type="Proteomes" id="UP000464787">
    <property type="component" value="Chromosome"/>
</dbReference>
<evidence type="ECO:0000256" key="2">
    <source>
        <dbReference type="SAM" id="Phobius"/>
    </source>
</evidence>
<gene>
    <name evidence="3" type="ORF">GT347_06135</name>
</gene>